<feature type="compositionally biased region" description="Low complexity" evidence="9">
    <location>
        <begin position="857"/>
        <end position="868"/>
    </location>
</feature>
<feature type="compositionally biased region" description="Polar residues" evidence="9">
    <location>
        <begin position="843"/>
        <end position="856"/>
    </location>
</feature>
<sequence>MLGGLAGLVGLSAVAGVLVTATVTPAIAVSGAAASSAITMFDNLPSVLDIDRLMLPTTLYAKKPDSDDYVELTQFYDQNRSPVEFDEITPVMYDAILSSEDPRYYQHGGVDLIGTTRAVLSNLRGGGETQGGSSISQQYVKNILVQRCEADAQTEEEKYECWTAATTAAGDEGIQRKLQEMRYAIALEQKYSKNEILLGYLNIANFGGTTYGIDAAARRYFGVSAADLSLAQAATLAGIVQNPNTYRIDMKAGSITNADGVGLNGEPDGEVDAAAGQLAALDNLLADGTIDQEQYLAAADGYTLTKGRQLYVLSRMLDDGKITRDQYVEAVIAPITPKITSPKTGCSAATGAEYYCQYVRAVIENDPAFGATIDERTELLRRGGLNVYTTLDWSLQKSATETMSRYAPSSIADMNFGSTSVSVEADTGRVLAIAQNTKFRDGDNGGDPNYSSIVYAGDLTHGGSIGFPAGSTFKLFTLLGWLEEGHSVNEVVNAAVRPPMSMTNTCAGNWVNNSSPLWKPNNFGEVPGYAGTPMQFTAQSLNSGFVFMAAELDLCEIQKIATKMGVTLGNGEEVPMVNANEVIGSDAISPLAIAGAYGTVANNGIYCEPKVIDKVVDPDGNELALPERSCEQVLDPAVAATAAYALQGVMQNGGTGSTANPRDGVPLIGKTGTHEESQTWVVESSTKVATAVWVGNSIGERDVFKTWANGTQVAYLRYSIAREIQGAANALYGGSAFPSPDSNLTRQVLIEMPNVVGMTVEEATSTLQNAGFQVIVGSAVDSDVAKGVVADQDPPGGLVNGGTVVTIFPSNGAGITVPDVAGRNLDRAISDLRRAGFGNVQAGTCTQSDDAGNNPQATGTSPAAGSTTNRNTAIVVDYVARDCGGDDDEDEGDNPGNGGGNG</sequence>
<dbReference type="InterPro" id="IPR001460">
    <property type="entry name" value="PCN-bd_Tpept"/>
</dbReference>
<evidence type="ECO:0000313" key="12">
    <source>
        <dbReference type="Proteomes" id="UP001501697"/>
    </source>
</evidence>
<keyword evidence="2" id="KW-0645">Protease</keyword>
<dbReference type="Pfam" id="PF00912">
    <property type="entry name" value="Transgly"/>
    <property type="match status" value="1"/>
</dbReference>
<evidence type="ECO:0000256" key="2">
    <source>
        <dbReference type="ARBA" id="ARBA00022670"/>
    </source>
</evidence>
<dbReference type="SUPFAM" id="SSF56601">
    <property type="entry name" value="beta-lactamase/transpeptidase-like"/>
    <property type="match status" value="1"/>
</dbReference>
<feature type="region of interest" description="Disordered" evidence="9">
    <location>
        <begin position="843"/>
        <end position="902"/>
    </location>
</feature>
<dbReference type="PANTHER" id="PTHR32282">
    <property type="entry name" value="BINDING PROTEIN TRANSPEPTIDASE, PUTATIVE-RELATED"/>
    <property type="match status" value="1"/>
</dbReference>
<comment type="catalytic activity">
    <reaction evidence="7">
        <text>Preferential cleavage: (Ac)2-L-Lys-D-Ala-|-D-Ala. Also transpeptidation of peptidyl-alanyl moieties that are N-acyl substituents of D-alanine.</text>
        <dbReference type="EC" id="3.4.16.4"/>
    </reaction>
</comment>
<keyword evidence="6" id="KW-0511">Multifunctional enzyme</keyword>
<evidence type="ECO:0000256" key="9">
    <source>
        <dbReference type="SAM" id="MobiDB-lite"/>
    </source>
</evidence>
<dbReference type="InterPro" id="IPR001264">
    <property type="entry name" value="Glyco_trans_51"/>
</dbReference>
<feature type="domain" description="PASTA" evidence="10">
    <location>
        <begin position="812"/>
        <end position="880"/>
    </location>
</feature>
<dbReference type="InterPro" id="IPR050396">
    <property type="entry name" value="Glycosyltr_51/Transpeptidase"/>
</dbReference>
<dbReference type="InterPro" id="IPR005543">
    <property type="entry name" value="PASTA_dom"/>
</dbReference>
<dbReference type="CDD" id="cd06577">
    <property type="entry name" value="PASTA_pknB"/>
    <property type="match status" value="2"/>
</dbReference>
<evidence type="ECO:0000256" key="7">
    <source>
        <dbReference type="ARBA" id="ARBA00034000"/>
    </source>
</evidence>
<comment type="catalytic activity">
    <reaction evidence="8">
        <text>[GlcNAc-(1-&gt;4)-Mur2Ac(oyl-L-Ala-gamma-D-Glu-L-Lys-D-Ala-D-Ala)](n)-di-trans,octa-cis-undecaprenyl diphosphate + beta-D-GlcNAc-(1-&gt;4)-Mur2Ac(oyl-L-Ala-gamma-D-Glu-L-Lys-D-Ala-D-Ala)-di-trans,octa-cis-undecaprenyl diphosphate = [GlcNAc-(1-&gt;4)-Mur2Ac(oyl-L-Ala-gamma-D-Glu-L-Lys-D-Ala-D-Ala)](n+1)-di-trans,octa-cis-undecaprenyl diphosphate + di-trans,octa-cis-undecaprenyl diphosphate + H(+)</text>
        <dbReference type="Rhea" id="RHEA:23708"/>
        <dbReference type="Rhea" id="RHEA-COMP:9602"/>
        <dbReference type="Rhea" id="RHEA-COMP:9603"/>
        <dbReference type="ChEBI" id="CHEBI:15378"/>
        <dbReference type="ChEBI" id="CHEBI:58405"/>
        <dbReference type="ChEBI" id="CHEBI:60033"/>
        <dbReference type="ChEBI" id="CHEBI:78435"/>
        <dbReference type="EC" id="2.4.99.28"/>
    </reaction>
</comment>
<dbReference type="Proteomes" id="UP001501697">
    <property type="component" value="Unassembled WGS sequence"/>
</dbReference>
<dbReference type="InterPro" id="IPR023346">
    <property type="entry name" value="Lysozyme-like_dom_sf"/>
</dbReference>
<reference evidence="12" key="1">
    <citation type="journal article" date="2019" name="Int. J. Syst. Evol. Microbiol.">
        <title>The Global Catalogue of Microorganisms (GCM) 10K type strain sequencing project: providing services to taxonomists for standard genome sequencing and annotation.</title>
        <authorList>
            <consortium name="The Broad Institute Genomics Platform"/>
            <consortium name="The Broad Institute Genome Sequencing Center for Infectious Disease"/>
            <person name="Wu L."/>
            <person name="Ma J."/>
        </authorList>
    </citation>
    <scope>NUCLEOTIDE SEQUENCE [LARGE SCALE GENOMIC DNA]</scope>
    <source>
        <strain evidence="12">JCM 16544</strain>
    </source>
</reference>
<dbReference type="InterPro" id="IPR012338">
    <property type="entry name" value="Beta-lactam/transpept-like"/>
</dbReference>
<proteinExistence type="predicted"/>
<dbReference type="SMART" id="SM00740">
    <property type="entry name" value="PASTA"/>
    <property type="match status" value="2"/>
</dbReference>
<keyword evidence="12" id="KW-1185">Reference proteome</keyword>
<accession>A0ABP7B062</accession>
<evidence type="ECO:0000256" key="1">
    <source>
        <dbReference type="ARBA" id="ARBA00022645"/>
    </source>
</evidence>
<dbReference type="Gene3D" id="1.10.3810.10">
    <property type="entry name" value="Biosynthetic peptidoglycan transglycosylase-like"/>
    <property type="match status" value="1"/>
</dbReference>
<evidence type="ECO:0000313" key="11">
    <source>
        <dbReference type="EMBL" id="GAA3643954.1"/>
    </source>
</evidence>
<evidence type="ECO:0000256" key="8">
    <source>
        <dbReference type="ARBA" id="ARBA00049902"/>
    </source>
</evidence>
<comment type="caution">
    <text evidence="11">The sequence shown here is derived from an EMBL/GenBank/DDBJ whole genome shotgun (WGS) entry which is preliminary data.</text>
</comment>
<protein>
    <recommendedName>
        <fullName evidence="10">PASTA domain-containing protein</fullName>
    </recommendedName>
</protein>
<dbReference type="Pfam" id="PF00905">
    <property type="entry name" value="Transpeptidase"/>
    <property type="match status" value="1"/>
</dbReference>
<dbReference type="PANTHER" id="PTHR32282:SF33">
    <property type="entry name" value="PEPTIDOGLYCAN GLYCOSYLTRANSFERASE"/>
    <property type="match status" value="1"/>
</dbReference>
<keyword evidence="3" id="KW-0328">Glycosyltransferase</keyword>
<dbReference type="Pfam" id="PF03793">
    <property type="entry name" value="PASTA"/>
    <property type="match status" value="2"/>
</dbReference>
<dbReference type="Gene3D" id="3.40.710.10">
    <property type="entry name" value="DD-peptidase/beta-lactamase superfamily"/>
    <property type="match status" value="1"/>
</dbReference>
<dbReference type="SUPFAM" id="SSF53955">
    <property type="entry name" value="Lysozyme-like"/>
    <property type="match status" value="1"/>
</dbReference>
<dbReference type="InterPro" id="IPR036950">
    <property type="entry name" value="PBP_transglycosylase"/>
</dbReference>
<keyword evidence="1" id="KW-0121">Carboxypeptidase</keyword>
<keyword evidence="4" id="KW-0808">Transferase</keyword>
<evidence type="ECO:0000259" key="10">
    <source>
        <dbReference type="PROSITE" id="PS51178"/>
    </source>
</evidence>
<feature type="domain" description="PASTA" evidence="10">
    <location>
        <begin position="745"/>
        <end position="811"/>
    </location>
</feature>
<evidence type="ECO:0000256" key="3">
    <source>
        <dbReference type="ARBA" id="ARBA00022676"/>
    </source>
</evidence>
<dbReference type="PROSITE" id="PS51178">
    <property type="entry name" value="PASTA"/>
    <property type="match status" value="2"/>
</dbReference>
<dbReference type="Gene3D" id="3.30.10.20">
    <property type="match status" value="2"/>
</dbReference>
<keyword evidence="5" id="KW-0378">Hydrolase</keyword>
<organism evidence="11 12">
    <name type="scientific">Microbacterium awajiense</name>
    <dbReference type="NCBI Taxonomy" id="415214"/>
    <lineage>
        <taxon>Bacteria</taxon>
        <taxon>Bacillati</taxon>
        <taxon>Actinomycetota</taxon>
        <taxon>Actinomycetes</taxon>
        <taxon>Micrococcales</taxon>
        <taxon>Microbacteriaceae</taxon>
        <taxon>Microbacterium</taxon>
    </lineage>
</organism>
<gene>
    <name evidence="11" type="ORF">GCM10022200_29920</name>
</gene>
<evidence type="ECO:0000256" key="4">
    <source>
        <dbReference type="ARBA" id="ARBA00022679"/>
    </source>
</evidence>
<dbReference type="EMBL" id="BAAAYU010000005">
    <property type="protein sequence ID" value="GAA3643954.1"/>
    <property type="molecule type" value="Genomic_DNA"/>
</dbReference>
<name>A0ABP7B062_9MICO</name>
<evidence type="ECO:0000256" key="5">
    <source>
        <dbReference type="ARBA" id="ARBA00022801"/>
    </source>
</evidence>
<evidence type="ECO:0000256" key="6">
    <source>
        <dbReference type="ARBA" id="ARBA00023268"/>
    </source>
</evidence>